<evidence type="ECO:0000259" key="2">
    <source>
        <dbReference type="PROSITE" id="PS51781"/>
    </source>
</evidence>
<evidence type="ECO:0000313" key="3">
    <source>
        <dbReference type="EMBL" id="MFC1435377.1"/>
    </source>
</evidence>
<dbReference type="PROSITE" id="PS51781">
    <property type="entry name" value="SH3B"/>
    <property type="match status" value="1"/>
</dbReference>
<organism evidence="3 4">
    <name type="scientific">Streptacidiphilus alkalitolerans</name>
    <dbReference type="NCBI Taxonomy" id="3342712"/>
    <lineage>
        <taxon>Bacteria</taxon>
        <taxon>Bacillati</taxon>
        <taxon>Actinomycetota</taxon>
        <taxon>Actinomycetes</taxon>
        <taxon>Kitasatosporales</taxon>
        <taxon>Streptomycetaceae</taxon>
        <taxon>Streptacidiphilus</taxon>
    </lineage>
</organism>
<dbReference type="Pfam" id="PF08239">
    <property type="entry name" value="SH3_3"/>
    <property type="match status" value="1"/>
</dbReference>
<feature type="chain" id="PRO_5046633919" evidence="1">
    <location>
        <begin position="32"/>
        <end position="133"/>
    </location>
</feature>
<name>A0ABV6XB32_9ACTN</name>
<feature type="signal peptide" evidence="1">
    <location>
        <begin position="1"/>
        <end position="31"/>
    </location>
</feature>
<protein>
    <submittedName>
        <fullName evidence="3">SH3 domain-containing protein</fullName>
    </submittedName>
</protein>
<evidence type="ECO:0000256" key="1">
    <source>
        <dbReference type="SAM" id="SignalP"/>
    </source>
</evidence>
<gene>
    <name evidence="3" type="ORF">ACEZDB_32525</name>
</gene>
<accession>A0ABV6XB32</accession>
<dbReference type="Gene3D" id="2.30.30.40">
    <property type="entry name" value="SH3 Domains"/>
    <property type="match status" value="1"/>
</dbReference>
<sequence>MNSTTALGRGMSVAVAGSAILVLALAGSAHAATVTSAFTRDTASARTSTYVDCDKYQSTTTLRVRTGPGTGYATIGQLGKGNTVDIIDSNSSGTWDRIRLLTKSTYGLRAGTVGWVSDAYLKIDNPCRTNINV</sequence>
<reference evidence="3 4" key="1">
    <citation type="submission" date="2024-09" db="EMBL/GenBank/DDBJ databases">
        <authorList>
            <person name="Lee S.D."/>
        </authorList>
    </citation>
    <scope>NUCLEOTIDE SEQUENCE [LARGE SCALE GENOMIC DNA]</scope>
    <source>
        <strain evidence="3 4">N1-3</strain>
    </source>
</reference>
<dbReference type="SMART" id="SM00287">
    <property type="entry name" value="SH3b"/>
    <property type="match status" value="1"/>
</dbReference>
<dbReference type="EMBL" id="JBHEZY010000018">
    <property type="protein sequence ID" value="MFC1435377.1"/>
    <property type="molecule type" value="Genomic_DNA"/>
</dbReference>
<dbReference type="Proteomes" id="UP001592530">
    <property type="component" value="Unassembled WGS sequence"/>
</dbReference>
<dbReference type="InterPro" id="IPR003646">
    <property type="entry name" value="SH3-like_bac-type"/>
</dbReference>
<comment type="caution">
    <text evidence="3">The sequence shown here is derived from an EMBL/GenBank/DDBJ whole genome shotgun (WGS) entry which is preliminary data.</text>
</comment>
<dbReference type="RefSeq" id="WP_380558427.1">
    <property type="nucleotide sequence ID" value="NZ_JBHEZY010000018.1"/>
</dbReference>
<evidence type="ECO:0000313" key="4">
    <source>
        <dbReference type="Proteomes" id="UP001592530"/>
    </source>
</evidence>
<proteinExistence type="predicted"/>
<keyword evidence="1" id="KW-0732">Signal</keyword>
<feature type="domain" description="SH3b" evidence="2">
    <location>
        <begin position="45"/>
        <end position="125"/>
    </location>
</feature>